<evidence type="ECO:0000313" key="13">
    <source>
        <dbReference type="Proteomes" id="UP000002709"/>
    </source>
</evidence>
<dbReference type="Proteomes" id="UP000002709">
    <property type="component" value="Chromosome"/>
</dbReference>
<evidence type="ECO:0000256" key="9">
    <source>
        <dbReference type="ARBA" id="ARBA00048540"/>
    </source>
</evidence>
<dbReference type="GO" id="GO:0016740">
    <property type="term" value="F:transferase activity"/>
    <property type="evidence" value="ECO:0007669"/>
    <property type="project" value="UniProtKB-UniRule"/>
</dbReference>
<keyword evidence="7 10" id="KW-0460">Magnesium</keyword>
<dbReference type="Pfam" id="PF02424">
    <property type="entry name" value="ApbE"/>
    <property type="match status" value="1"/>
</dbReference>
<organism evidence="12 13">
    <name type="scientific">Chlorobium luteolum (strain DSM 273 / BCRC 81028 / 2530)</name>
    <name type="common">Pelodictyon luteolum</name>
    <dbReference type="NCBI Taxonomy" id="319225"/>
    <lineage>
        <taxon>Bacteria</taxon>
        <taxon>Pseudomonadati</taxon>
        <taxon>Chlorobiota</taxon>
        <taxon>Chlorobiia</taxon>
        <taxon>Chlorobiales</taxon>
        <taxon>Chlorobiaceae</taxon>
        <taxon>Chlorobium/Pelodictyon group</taxon>
        <taxon>Pelodictyon</taxon>
    </lineage>
</organism>
<evidence type="ECO:0000256" key="6">
    <source>
        <dbReference type="ARBA" id="ARBA00022827"/>
    </source>
</evidence>
<evidence type="ECO:0000256" key="2">
    <source>
        <dbReference type="ARBA" id="ARBA00016337"/>
    </source>
</evidence>
<keyword evidence="13" id="KW-1185">Reference proteome</keyword>
<dbReference type="KEGG" id="plt:Plut_1569"/>
<proteinExistence type="inferred from homology"/>
<evidence type="ECO:0000256" key="5">
    <source>
        <dbReference type="ARBA" id="ARBA00022723"/>
    </source>
</evidence>
<dbReference type="GO" id="GO:0046872">
    <property type="term" value="F:metal ion binding"/>
    <property type="evidence" value="ECO:0007669"/>
    <property type="project" value="UniProtKB-UniRule"/>
</dbReference>
<evidence type="ECO:0000256" key="11">
    <source>
        <dbReference type="PIRSR" id="PIRSR006268-2"/>
    </source>
</evidence>
<evidence type="ECO:0000256" key="3">
    <source>
        <dbReference type="ARBA" id="ARBA00022630"/>
    </source>
</evidence>
<keyword evidence="3 10" id="KW-0285">Flavoprotein</keyword>
<dbReference type="STRING" id="319225.Plut_1569"/>
<evidence type="ECO:0000256" key="1">
    <source>
        <dbReference type="ARBA" id="ARBA00011955"/>
    </source>
</evidence>
<evidence type="ECO:0000256" key="8">
    <source>
        <dbReference type="ARBA" id="ARBA00031306"/>
    </source>
</evidence>
<dbReference type="HOGENOM" id="CLU_044403_2_1_10"/>
<dbReference type="PIRSF" id="PIRSF006268">
    <property type="entry name" value="ApbE"/>
    <property type="match status" value="1"/>
</dbReference>
<dbReference type="EC" id="2.7.1.180" evidence="1 10"/>
<sequence length="306" mass="33301">MDIFRFGFTAMAGDGEMVIAAESRREAQRVSARAIEEVSRIECRYSRYRPDGVLAAINGAAGKGPLPCDRETGSLLRYADVLYGSSEGLFDITSGILRTVWDFKKGTVPGTDELAAALGRVGWAKVELQERSIVLPEGMQIDFGGFGKEYASDRAAACLHQDGIRHGYVNLAGDIRVVGPKPDGSAWSIGIRDPRQRERSIASVPLFSGALATSGDYERYFEADGHRYCHVLSPLTGYPVTYWRSVSVVAPTATAAGSLSTIAMLKEKDGLAFLEESGMAYFAVDRTGTIHQRNCELEVAPCREKE</sequence>
<dbReference type="SUPFAM" id="SSF143631">
    <property type="entry name" value="ApbE-like"/>
    <property type="match status" value="1"/>
</dbReference>
<gene>
    <name evidence="12" type="ordered locus">Plut_1569</name>
</gene>
<dbReference type="InterPro" id="IPR024932">
    <property type="entry name" value="ApbE"/>
</dbReference>
<feature type="binding site" evidence="11">
    <location>
        <position position="145"/>
    </location>
    <ligand>
        <name>Mg(2+)</name>
        <dbReference type="ChEBI" id="CHEBI:18420"/>
    </ligand>
</feature>
<keyword evidence="6 10" id="KW-0274">FAD</keyword>
<dbReference type="PANTHER" id="PTHR30040:SF2">
    <property type="entry name" value="FAD:PROTEIN FMN TRANSFERASE"/>
    <property type="match status" value="1"/>
</dbReference>
<dbReference type="Gene3D" id="3.10.520.10">
    <property type="entry name" value="ApbE-like domains"/>
    <property type="match status" value="1"/>
</dbReference>
<keyword evidence="5 10" id="KW-0479">Metal-binding</keyword>
<comment type="cofactor">
    <cofactor evidence="11">
        <name>Mg(2+)</name>
        <dbReference type="ChEBI" id="CHEBI:18420"/>
    </cofactor>
    <cofactor evidence="11">
        <name>Mn(2+)</name>
        <dbReference type="ChEBI" id="CHEBI:29035"/>
    </cofactor>
    <text evidence="11">Magnesium. Can also use manganese.</text>
</comment>
<dbReference type="InterPro" id="IPR003374">
    <property type="entry name" value="ApbE-like_sf"/>
</dbReference>
<comment type="catalytic activity">
    <reaction evidence="9 10">
        <text>L-threonyl-[protein] + FAD = FMN-L-threonyl-[protein] + AMP + H(+)</text>
        <dbReference type="Rhea" id="RHEA:36847"/>
        <dbReference type="Rhea" id="RHEA-COMP:11060"/>
        <dbReference type="Rhea" id="RHEA-COMP:11061"/>
        <dbReference type="ChEBI" id="CHEBI:15378"/>
        <dbReference type="ChEBI" id="CHEBI:30013"/>
        <dbReference type="ChEBI" id="CHEBI:57692"/>
        <dbReference type="ChEBI" id="CHEBI:74257"/>
        <dbReference type="ChEBI" id="CHEBI:456215"/>
        <dbReference type="EC" id="2.7.1.180"/>
    </reaction>
</comment>
<feature type="binding site" evidence="11">
    <location>
        <position position="261"/>
    </location>
    <ligand>
        <name>Mg(2+)</name>
        <dbReference type="ChEBI" id="CHEBI:18420"/>
    </ligand>
</feature>
<protein>
    <recommendedName>
        <fullName evidence="2 10">FAD:protein FMN transferase</fullName>
        <ecNumber evidence="1 10">2.7.1.180</ecNumber>
    </recommendedName>
    <alternativeName>
        <fullName evidence="8 10">Flavin transferase</fullName>
    </alternativeName>
</protein>
<dbReference type="AlphaFoldDB" id="Q3B2K8"/>
<dbReference type="RefSeq" id="WP_011358295.1">
    <property type="nucleotide sequence ID" value="NC_007512.1"/>
</dbReference>
<accession>Q3B2K8</accession>
<evidence type="ECO:0000256" key="7">
    <source>
        <dbReference type="ARBA" id="ARBA00022842"/>
    </source>
</evidence>
<evidence type="ECO:0000256" key="10">
    <source>
        <dbReference type="PIRNR" id="PIRNR006268"/>
    </source>
</evidence>
<name>Q3B2K8_CHLL3</name>
<dbReference type="EMBL" id="CP000096">
    <property type="protein sequence ID" value="ABB24423.1"/>
    <property type="molecule type" value="Genomic_DNA"/>
</dbReference>
<evidence type="ECO:0000313" key="12">
    <source>
        <dbReference type="EMBL" id="ABB24423.1"/>
    </source>
</evidence>
<dbReference type="eggNOG" id="COG1477">
    <property type="taxonomic scope" value="Bacteria"/>
</dbReference>
<dbReference type="PANTHER" id="PTHR30040">
    <property type="entry name" value="THIAMINE BIOSYNTHESIS LIPOPROTEIN APBE"/>
    <property type="match status" value="1"/>
</dbReference>
<evidence type="ECO:0000256" key="4">
    <source>
        <dbReference type="ARBA" id="ARBA00022679"/>
    </source>
</evidence>
<keyword evidence="4 10" id="KW-0808">Transferase</keyword>
<dbReference type="OrthoDB" id="9778595at2"/>
<comment type="similarity">
    <text evidence="10">Belongs to the ApbE family.</text>
</comment>
<reference evidence="13" key="1">
    <citation type="submission" date="2005-08" db="EMBL/GenBank/DDBJ databases">
        <title>Complete sequence of Pelodictyon luteolum DSM 273.</title>
        <authorList>
            <consortium name="US DOE Joint Genome Institute"/>
            <person name="Copeland A."/>
            <person name="Lucas S."/>
            <person name="Lapidus A."/>
            <person name="Barry K."/>
            <person name="Detter J.C."/>
            <person name="Glavina T."/>
            <person name="Hammon N."/>
            <person name="Israni S."/>
            <person name="Pitluck S."/>
            <person name="Bryant D."/>
            <person name="Schmutz J."/>
            <person name="Larimer F."/>
            <person name="Land M."/>
            <person name="Kyrpides N."/>
            <person name="Ivanova N."/>
            <person name="Richardson P."/>
        </authorList>
    </citation>
    <scope>NUCLEOTIDE SEQUENCE [LARGE SCALE GENOMIC DNA]</scope>
    <source>
        <strain evidence="13">DSM 273 / BCRC 81028 / 2530</strain>
    </source>
</reference>